<sequence length="55" mass="6279">MLRDEGEAYANKLREAGVEVTQMRFQGIIHDFVMVNSMDQTNATRAANESIYKLD</sequence>
<evidence type="ECO:0000313" key="2">
    <source>
        <dbReference type="EMBL" id="SUM30878.1"/>
    </source>
</evidence>
<accession>A0A380F9L1</accession>
<name>A0A380F9L1_STAGA</name>
<reference evidence="2 3" key="1">
    <citation type="submission" date="2018-06" db="EMBL/GenBank/DDBJ databases">
        <authorList>
            <consortium name="Pathogen Informatics"/>
            <person name="Doyle S."/>
        </authorList>
    </citation>
    <scope>NUCLEOTIDE SEQUENCE [LARGE SCALE GENOMIC DNA]</scope>
    <source>
        <strain evidence="2 3">NCTC12195</strain>
    </source>
</reference>
<evidence type="ECO:0000259" key="1">
    <source>
        <dbReference type="Pfam" id="PF07859"/>
    </source>
</evidence>
<dbReference type="GO" id="GO:0016787">
    <property type="term" value="F:hydrolase activity"/>
    <property type="evidence" value="ECO:0007669"/>
    <property type="project" value="InterPro"/>
</dbReference>
<gene>
    <name evidence="2" type="ORF">NCTC12195_00279</name>
</gene>
<dbReference type="Pfam" id="PF07859">
    <property type="entry name" value="Abhydrolase_3"/>
    <property type="match status" value="1"/>
</dbReference>
<dbReference type="Proteomes" id="UP000255277">
    <property type="component" value="Unassembled WGS sequence"/>
</dbReference>
<proteinExistence type="predicted"/>
<dbReference type="EMBL" id="UHDK01000001">
    <property type="protein sequence ID" value="SUM30878.1"/>
    <property type="molecule type" value="Genomic_DNA"/>
</dbReference>
<dbReference type="InterPro" id="IPR013094">
    <property type="entry name" value="AB_hydrolase_3"/>
</dbReference>
<organism evidence="2 3">
    <name type="scientific">Staphylococcus gallinarum</name>
    <dbReference type="NCBI Taxonomy" id="1293"/>
    <lineage>
        <taxon>Bacteria</taxon>
        <taxon>Bacillati</taxon>
        <taxon>Bacillota</taxon>
        <taxon>Bacilli</taxon>
        <taxon>Bacillales</taxon>
        <taxon>Staphylococcaceae</taxon>
        <taxon>Staphylococcus</taxon>
    </lineage>
</organism>
<dbReference type="SUPFAM" id="SSF53474">
    <property type="entry name" value="alpha/beta-Hydrolases"/>
    <property type="match status" value="1"/>
</dbReference>
<feature type="domain" description="Alpha/beta hydrolase fold-3" evidence="1">
    <location>
        <begin position="1"/>
        <end position="33"/>
    </location>
</feature>
<dbReference type="Gene3D" id="3.40.50.1820">
    <property type="entry name" value="alpha/beta hydrolase"/>
    <property type="match status" value="1"/>
</dbReference>
<evidence type="ECO:0000313" key="3">
    <source>
        <dbReference type="Proteomes" id="UP000255277"/>
    </source>
</evidence>
<dbReference type="InterPro" id="IPR029058">
    <property type="entry name" value="AB_hydrolase_fold"/>
</dbReference>
<protein>
    <submittedName>
        <fullName evidence="2">Lipase</fullName>
    </submittedName>
</protein>
<dbReference type="AlphaFoldDB" id="A0A380F9L1"/>